<evidence type="ECO:0000256" key="3">
    <source>
        <dbReference type="SAM" id="MobiDB-lite"/>
    </source>
</evidence>
<dbReference type="SUPFAM" id="SSF50044">
    <property type="entry name" value="SH3-domain"/>
    <property type="match status" value="1"/>
</dbReference>
<evidence type="ECO:0000313" key="5">
    <source>
        <dbReference type="EMBL" id="KAA3675808.1"/>
    </source>
</evidence>
<feature type="region of interest" description="Disordered" evidence="3">
    <location>
        <begin position="371"/>
        <end position="390"/>
    </location>
</feature>
<feature type="compositionally biased region" description="Basic and acidic residues" evidence="3">
    <location>
        <begin position="1"/>
        <end position="10"/>
    </location>
</feature>
<dbReference type="InterPro" id="IPR001452">
    <property type="entry name" value="SH3_domain"/>
</dbReference>
<dbReference type="AlphaFoldDB" id="A0A5J4NKG2"/>
<name>A0A5J4NKG2_9TREM</name>
<feature type="region of interest" description="Disordered" evidence="3">
    <location>
        <begin position="332"/>
        <end position="365"/>
    </location>
</feature>
<comment type="caution">
    <text evidence="5">The sequence shown here is derived from an EMBL/GenBank/DDBJ whole genome shotgun (WGS) entry which is preliminary data.</text>
</comment>
<dbReference type="SMART" id="SM00326">
    <property type="entry name" value="SH3"/>
    <property type="match status" value="1"/>
</dbReference>
<evidence type="ECO:0000256" key="1">
    <source>
        <dbReference type="ARBA" id="ARBA00022443"/>
    </source>
</evidence>
<evidence type="ECO:0000259" key="4">
    <source>
        <dbReference type="PROSITE" id="PS50002"/>
    </source>
</evidence>
<evidence type="ECO:0000256" key="2">
    <source>
        <dbReference type="PROSITE-ProRule" id="PRU00192"/>
    </source>
</evidence>
<keyword evidence="6" id="KW-1185">Reference proteome</keyword>
<proteinExistence type="predicted"/>
<feature type="compositionally biased region" description="Acidic residues" evidence="3">
    <location>
        <begin position="332"/>
        <end position="344"/>
    </location>
</feature>
<dbReference type="PROSITE" id="PS50002">
    <property type="entry name" value="SH3"/>
    <property type="match status" value="1"/>
</dbReference>
<feature type="compositionally biased region" description="Pro residues" evidence="3">
    <location>
        <begin position="352"/>
        <end position="361"/>
    </location>
</feature>
<reference evidence="5 6" key="1">
    <citation type="journal article" date="2019" name="Gigascience">
        <title>Whole-genome sequence of the oriental lung fluke Paragonimus westermani.</title>
        <authorList>
            <person name="Oey H."/>
            <person name="Zakrzewski M."/>
            <person name="Narain K."/>
            <person name="Devi K.R."/>
            <person name="Agatsuma T."/>
            <person name="Nawaratna S."/>
            <person name="Gobert G.N."/>
            <person name="Jones M.K."/>
            <person name="Ragan M.A."/>
            <person name="McManus D.P."/>
            <person name="Krause L."/>
        </authorList>
    </citation>
    <scope>NUCLEOTIDE SEQUENCE [LARGE SCALE GENOMIC DNA]</scope>
    <source>
        <strain evidence="5 6">IND2009</strain>
    </source>
</reference>
<protein>
    <recommendedName>
        <fullName evidence="4">SH3 domain-containing protein</fullName>
    </recommendedName>
</protein>
<feature type="domain" description="SH3" evidence="4">
    <location>
        <begin position="239"/>
        <end position="307"/>
    </location>
</feature>
<gene>
    <name evidence="5" type="ORF">DEA37_0012485</name>
</gene>
<dbReference type="Proteomes" id="UP000324629">
    <property type="component" value="Unassembled WGS sequence"/>
</dbReference>
<keyword evidence="1 2" id="KW-0728">SH3 domain</keyword>
<dbReference type="EMBL" id="QNGE01002304">
    <property type="protein sequence ID" value="KAA3675808.1"/>
    <property type="molecule type" value="Genomic_DNA"/>
</dbReference>
<dbReference type="InterPro" id="IPR036028">
    <property type="entry name" value="SH3-like_dom_sf"/>
</dbReference>
<feature type="region of interest" description="Disordered" evidence="3">
    <location>
        <begin position="1"/>
        <end position="20"/>
    </location>
</feature>
<evidence type="ECO:0000313" key="6">
    <source>
        <dbReference type="Proteomes" id="UP000324629"/>
    </source>
</evidence>
<dbReference type="Gene3D" id="2.30.30.40">
    <property type="entry name" value="SH3 Domains"/>
    <property type="match status" value="1"/>
</dbReference>
<sequence>MPVGRLRNDTHLQNAQPADVGGMSRRLAVVTPFKSPSTQQLNSECPDYVKQARFTSCLNAEHQRMNKPEQDVRGSGFDHSLSSLPNCCNIQFNSAHFEQKQSFSHLTTSQTQVTADNLCSLQPPGPSTLCSPSFNRARLPKDFVRSQQFDLTELSSDVSTVPPIPTEAEQFSCIPPQPVRLLASHHLHGTKTISDPPVLSLAGRIPSTFDHQAVRSSPPRMVESPTHSNVNNLMRTGYPSPRLAQALSDYQDPANPAMLSFRKGDLITVLSLSGRSKEPMFRGHLVTKDPHKLIGLIPPSLITFCDSEKPIVLAKIKVDVSTQTECASDVVDDYSSETDCSDSSEPERSASPPLPPPPPLMFPSVIAASPIAPHPYPGEPRRFSATSQTAVTPVTHTTLGSDVLGRTNAMKSVLFPASDVHTCLLPDGNKRNSATSLDSGRDSTYAGSNESNSGVRFRCSFPSDESVLSDVFCL</sequence>
<feature type="region of interest" description="Disordered" evidence="3">
    <location>
        <begin position="427"/>
        <end position="452"/>
    </location>
</feature>
<accession>A0A5J4NKG2</accession>
<organism evidence="5 6">
    <name type="scientific">Paragonimus westermani</name>
    <dbReference type="NCBI Taxonomy" id="34504"/>
    <lineage>
        <taxon>Eukaryota</taxon>
        <taxon>Metazoa</taxon>
        <taxon>Spiralia</taxon>
        <taxon>Lophotrochozoa</taxon>
        <taxon>Platyhelminthes</taxon>
        <taxon>Trematoda</taxon>
        <taxon>Digenea</taxon>
        <taxon>Plagiorchiida</taxon>
        <taxon>Troglotremata</taxon>
        <taxon>Troglotrematidae</taxon>
        <taxon>Paragonimus</taxon>
    </lineage>
</organism>